<evidence type="ECO:0000256" key="3">
    <source>
        <dbReference type="ARBA" id="ARBA00022884"/>
    </source>
</evidence>
<dbReference type="Proteomes" id="UP001168098">
    <property type="component" value="Unassembled WGS sequence"/>
</dbReference>
<keyword evidence="3" id="KW-0694">RNA-binding</keyword>
<dbReference type="SUPFAM" id="SSF48371">
    <property type="entry name" value="ARM repeat"/>
    <property type="match status" value="1"/>
</dbReference>
<feature type="repeat" description="Pumilio" evidence="5">
    <location>
        <begin position="397"/>
        <end position="432"/>
    </location>
</feature>
<dbReference type="InterPro" id="IPR001313">
    <property type="entry name" value="Pumilio_RNA-bd_rpt"/>
</dbReference>
<dbReference type="PANTHER" id="PTHR12537">
    <property type="entry name" value="RNA BINDING PROTEIN PUMILIO-RELATED"/>
    <property type="match status" value="1"/>
</dbReference>
<keyword evidence="9" id="KW-1185">Reference proteome</keyword>
<reference evidence="8 9" key="1">
    <citation type="journal article" date="2023" name="BMC Biotechnol.">
        <title>Vitis rotundifolia cv Carlos genome sequencing.</title>
        <authorList>
            <person name="Huff M."/>
            <person name="Hulse-Kemp A."/>
            <person name="Scheffler B."/>
            <person name="Youngblood R."/>
            <person name="Simpson S."/>
            <person name="Babiker E."/>
            <person name="Staton M."/>
        </authorList>
    </citation>
    <scope>NUCLEOTIDE SEQUENCE [LARGE SCALE GENOMIC DNA]</scope>
    <source>
        <tissue evidence="8">Leaf</tissue>
    </source>
</reference>
<feature type="region of interest" description="Disordered" evidence="6">
    <location>
        <begin position="1"/>
        <end position="22"/>
    </location>
</feature>
<sequence length="574" mass="64298">MDRAFGNHTLHRSSAGPTPVLVPRDVPFPGNLLDHQFGRSNSPETGAQNPFFIGTHQDQPLEDVFSRLNLSSSVGGGSMLGDMVTGGYGFSPLSLQQIQQTNDEFQSWSFPRSGIDTFGEVGLGNHEVRASAESRDGFLGFSNPTSVIRGLSTESRKRSLGAERNASWNQSSRQFQRPELTSAVSIMPRSNQNRPLRGPMVDSCGEVDGLVSENLTSWRPASNYRGLNNNFNHQLQQYLSLNYLCLEDFRGRIVPLAMNQHGCRVLQEKLQNNVTVKEIEMVFLEVIQHAAQLMLDQFGNYVVQKLVEICNEEQRTQILLSATTNQCQLIFICLNMHGTRVMQKLLEHLTTPEQVSIAMSALWPVTVALTKDTSGHHVIQHCLKLFSCQDNMYLIKEVAENCFEIATNRSGCCVLQSCVENSQGELREQLMAEIIANALPLAEDRYGNYVVQHLMGLKIPEVITNLLKQFEGTFISLSCNKYGSNVVEKFLIESKDDQSSQIIIELLRSPNVSMLLLDPFGNFVIQSALSVSKGLVRNALVNLVRLHAPSMRSNLYGKKVLTWFDKRKLQHLYM</sequence>
<dbReference type="GO" id="GO:0006417">
    <property type="term" value="P:regulation of translation"/>
    <property type="evidence" value="ECO:0007669"/>
    <property type="project" value="UniProtKB-KW"/>
</dbReference>
<evidence type="ECO:0000256" key="1">
    <source>
        <dbReference type="ARBA" id="ARBA00022737"/>
    </source>
</evidence>
<feature type="region of interest" description="Disordered" evidence="6">
    <location>
        <begin position="153"/>
        <end position="176"/>
    </location>
</feature>
<evidence type="ECO:0000256" key="5">
    <source>
        <dbReference type="PROSITE-ProRule" id="PRU00317"/>
    </source>
</evidence>
<dbReference type="PANTHER" id="PTHR12537:SF63">
    <property type="entry name" value="PUMILIO HOMOLOG 15"/>
    <property type="match status" value="1"/>
</dbReference>
<dbReference type="Pfam" id="PF00806">
    <property type="entry name" value="PUF"/>
    <property type="match status" value="8"/>
</dbReference>
<evidence type="ECO:0000259" key="7">
    <source>
        <dbReference type="PROSITE" id="PS50303"/>
    </source>
</evidence>
<dbReference type="InterPro" id="IPR033133">
    <property type="entry name" value="PUM-HD"/>
</dbReference>
<dbReference type="InterPro" id="IPR011989">
    <property type="entry name" value="ARM-like"/>
</dbReference>
<comment type="caution">
    <text evidence="8">The sequence shown here is derived from an EMBL/GenBank/DDBJ whole genome shotgun (WGS) entry which is preliminary data.</text>
</comment>
<dbReference type="PROSITE" id="PS50303">
    <property type="entry name" value="PUM_HD"/>
    <property type="match status" value="1"/>
</dbReference>
<dbReference type="GO" id="GO:0005737">
    <property type="term" value="C:cytoplasm"/>
    <property type="evidence" value="ECO:0007669"/>
    <property type="project" value="TreeGrafter"/>
</dbReference>
<dbReference type="PROSITE" id="PS50302">
    <property type="entry name" value="PUM"/>
    <property type="match status" value="6"/>
</dbReference>
<evidence type="ECO:0000313" key="9">
    <source>
        <dbReference type="Proteomes" id="UP001168098"/>
    </source>
</evidence>
<accession>A0AA38YPP7</accession>
<protein>
    <recommendedName>
        <fullName evidence="7">PUM-HD domain-containing protein</fullName>
    </recommendedName>
</protein>
<dbReference type="EMBL" id="JARBHA010000018">
    <property type="protein sequence ID" value="KAJ9674277.1"/>
    <property type="molecule type" value="Genomic_DNA"/>
</dbReference>
<keyword evidence="1" id="KW-0677">Repeat</keyword>
<feature type="repeat" description="Pumilio" evidence="5">
    <location>
        <begin position="433"/>
        <end position="468"/>
    </location>
</feature>
<keyword evidence="2" id="KW-0810">Translation regulation</keyword>
<dbReference type="FunFam" id="1.25.10.10:FF:000237">
    <property type="entry name" value="Pumilio homolog 9"/>
    <property type="match status" value="1"/>
</dbReference>
<dbReference type="InterPro" id="IPR033712">
    <property type="entry name" value="Pumilio_RNA-bd"/>
</dbReference>
<dbReference type="Gene3D" id="1.25.10.10">
    <property type="entry name" value="Leucine-rich Repeat Variant"/>
    <property type="match status" value="1"/>
</dbReference>
<feature type="repeat" description="Pumilio" evidence="5">
    <location>
        <begin position="248"/>
        <end position="284"/>
    </location>
</feature>
<evidence type="ECO:0000256" key="6">
    <source>
        <dbReference type="SAM" id="MobiDB-lite"/>
    </source>
</evidence>
<feature type="domain" description="PUM-HD" evidence="7">
    <location>
        <begin position="222"/>
        <end position="568"/>
    </location>
</feature>
<dbReference type="SMART" id="SM00025">
    <property type="entry name" value="Pumilio"/>
    <property type="match status" value="8"/>
</dbReference>
<gene>
    <name evidence="8" type="ORF">PVL29_023685</name>
</gene>
<name>A0AA38YPP7_VITRO</name>
<evidence type="ECO:0000313" key="8">
    <source>
        <dbReference type="EMBL" id="KAJ9674277.1"/>
    </source>
</evidence>
<organism evidence="8 9">
    <name type="scientific">Vitis rotundifolia</name>
    <name type="common">Muscadine grape</name>
    <dbReference type="NCBI Taxonomy" id="103349"/>
    <lineage>
        <taxon>Eukaryota</taxon>
        <taxon>Viridiplantae</taxon>
        <taxon>Streptophyta</taxon>
        <taxon>Embryophyta</taxon>
        <taxon>Tracheophyta</taxon>
        <taxon>Spermatophyta</taxon>
        <taxon>Magnoliopsida</taxon>
        <taxon>eudicotyledons</taxon>
        <taxon>Gunneridae</taxon>
        <taxon>Pentapetalae</taxon>
        <taxon>rosids</taxon>
        <taxon>Vitales</taxon>
        <taxon>Vitaceae</taxon>
        <taxon>Viteae</taxon>
        <taxon>Vitis</taxon>
    </lineage>
</organism>
<evidence type="ECO:0000256" key="4">
    <source>
        <dbReference type="ARBA" id="ARBA00058490"/>
    </source>
</evidence>
<feature type="repeat" description="Pumilio" evidence="5">
    <location>
        <begin position="285"/>
        <end position="321"/>
    </location>
</feature>
<dbReference type="InterPro" id="IPR016024">
    <property type="entry name" value="ARM-type_fold"/>
</dbReference>
<feature type="repeat" description="Pumilio" evidence="5">
    <location>
        <begin position="469"/>
        <end position="505"/>
    </location>
</feature>
<evidence type="ECO:0000256" key="2">
    <source>
        <dbReference type="ARBA" id="ARBA00022845"/>
    </source>
</evidence>
<proteinExistence type="predicted"/>
<dbReference type="GO" id="GO:0003729">
    <property type="term" value="F:mRNA binding"/>
    <property type="evidence" value="ECO:0007669"/>
    <property type="project" value="TreeGrafter"/>
</dbReference>
<dbReference type="CDD" id="cd07920">
    <property type="entry name" value="Pumilio"/>
    <property type="match status" value="1"/>
</dbReference>
<feature type="compositionally biased region" description="Polar residues" evidence="6">
    <location>
        <begin position="166"/>
        <end position="175"/>
    </location>
</feature>
<comment type="function">
    <text evidence="4">Sequence-specific RNA-binding protein that regulates translation and mRNA stability by binding the 3'-UTR of target mRNAs.</text>
</comment>
<feature type="repeat" description="Pumilio" evidence="5">
    <location>
        <begin position="506"/>
        <end position="542"/>
    </location>
</feature>
<dbReference type="AlphaFoldDB" id="A0AA38YPP7"/>